<dbReference type="Proteomes" id="UP000299102">
    <property type="component" value="Unassembled WGS sequence"/>
</dbReference>
<accession>A0A4C1WW82</accession>
<organism evidence="1 2">
    <name type="scientific">Eumeta variegata</name>
    <name type="common">Bagworm moth</name>
    <name type="synonym">Eumeta japonica</name>
    <dbReference type="NCBI Taxonomy" id="151549"/>
    <lineage>
        <taxon>Eukaryota</taxon>
        <taxon>Metazoa</taxon>
        <taxon>Ecdysozoa</taxon>
        <taxon>Arthropoda</taxon>
        <taxon>Hexapoda</taxon>
        <taxon>Insecta</taxon>
        <taxon>Pterygota</taxon>
        <taxon>Neoptera</taxon>
        <taxon>Endopterygota</taxon>
        <taxon>Lepidoptera</taxon>
        <taxon>Glossata</taxon>
        <taxon>Ditrysia</taxon>
        <taxon>Tineoidea</taxon>
        <taxon>Psychidae</taxon>
        <taxon>Oiketicinae</taxon>
        <taxon>Eumeta</taxon>
    </lineage>
</organism>
<reference evidence="1 2" key="1">
    <citation type="journal article" date="2019" name="Commun. Biol.">
        <title>The bagworm genome reveals a unique fibroin gene that provides high tensile strength.</title>
        <authorList>
            <person name="Kono N."/>
            <person name="Nakamura H."/>
            <person name="Ohtoshi R."/>
            <person name="Tomita M."/>
            <person name="Numata K."/>
            <person name="Arakawa K."/>
        </authorList>
    </citation>
    <scope>NUCLEOTIDE SEQUENCE [LARGE SCALE GENOMIC DNA]</scope>
</reference>
<dbReference type="AlphaFoldDB" id="A0A4C1WW82"/>
<gene>
    <name evidence="1" type="ORF">EVAR_38557_1</name>
</gene>
<dbReference type="EMBL" id="BGZK01000644">
    <property type="protein sequence ID" value="GBP54324.1"/>
    <property type="molecule type" value="Genomic_DNA"/>
</dbReference>
<keyword evidence="2" id="KW-1185">Reference proteome</keyword>
<evidence type="ECO:0000313" key="2">
    <source>
        <dbReference type="Proteomes" id="UP000299102"/>
    </source>
</evidence>
<evidence type="ECO:0008006" key="3">
    <source>
        <dbReference type="Google" id="ProtNLM"/>
    </source>
</evidence>
<evidence type="ECO:0000313" key="1">
    <source>
        <dbReference type="EMBL" id="GBP54324.1"/>
    </source>
</evidence>
<protein>
    <recommendedName>
        <fullName evidence="3">Mariner Mos1 transposase</fullName>
    </recommendedName>
</protein>
<comment type="caution">
    <text evidence="1">The sequence shown here is derived from an EMBL/GenBank/DDBJ whole genome shotgun (WGS) entry which is preliminary data.</text>
</comment>
<name>A0A4C1WW82_EUMVA</name>
<sequence length="179" mass="20182">MTVNMTSSVHMKGTGMPFMSTRVELQAESSKGFIEDTSVAFPSKRPTGTVTTERRTRRLSMNGASQPLYRLITYQVRDKSKMFVKRIKRGCLKWVPHKLADMQKDRRVDWSPFMIAKFDGGEKENVYHILTEHAHCRNPVAGSAGRDRVNSALSLSSRVPNHKGSLTTRIGPGRENFIA</sequence>
<proteinExistence type="predicted"/>